<organism evidence="5 6">
    <name type="scientific">Parazoarcus communis SWub3 = DSM 12120</name>
    <dbReference type="NCBI Taxonomy" id="1121029"/>
    <lineage>
        <taxon>Bacteria</taxon>
        <taxon>Pseudomonadati</taxon>
        <taxon>Pseudomonadota</taxon>
        <taxon>Betaproteobacteria</taxon>
        <taxon>Rhodocyclales</taxon>
        <taxon>Zoogloeaceae</taxon>
        <taxon>Parazoarcus</taxon>
    </lineage>
</organism>
<reference evidence="5 6" key="1">
    <citation type="submission" date="2018-06" db="EMBL/GenBank/DDBJ databases">
        <title>Azoarcus communis strain SWub3 genome.</title>
        <authorList>
            <person name="Zorraquino Salvo V."/>
            <person name="Toubiana D."/>
            <person name="Blumwald E."/>
        </authorList>
    </citation>
    <scope>NUCLEOTIDE SEQUENCE [LARGE SCALE GENOMIC DNA]</scope>
    <source>
        <strain evidence="5 6">SWub3</strain>
    </source>
</reference>
<dbReference type="InterPro" id="IPR018976">
    <property type="entry name" value="Imelysin-like"/>
</dbReference>
<evidence type="ECO:0000256" key="2">
    <source>
        <dbReference type="ARBA" id="ARBA00022729"/>
    </source>
</evidence>
<dbReference type="InterPro" id="IPR038352">
    <property type="entry name" value="Imelysin_sf"/>
</dbReference>
<feature type="chain" id="PRO_5016407805" description="Imelysin-like domain-containing protein" evidence="3">
    <location>
        <begin position="28"/>
        <end position="350"/>
    </location>
</feature>
<proteinExistence type="predicted"/>
<name>A0A323VDH6_9RHOO</name>
<dbReference type="GO" id="GO:0030313">
    <property type="term" value="C:cell envelope"/>
    <property type="evidence" value="ECO:0007669"/>
    <property type="project" value="UniProtKB-SubCell"/>
</dbReference>
<dbReference type="AlphaFoldDB" id="A0A323VDH6"/>
<feature type="domain" description="Imelysin-like" evidence="4">
    <location>
        <begin position="49"/>
        <end position="328"/>
    </location>
</feature>
<dbReference type="OrthoDB" id="8591749at2"/>
<evidence type="ECO:0000313" key="5">
    <source>
        <dbReference type="EMBL" id="PZA18358.1"/>
    </source>
</evidence>
<evidence type="ECO:0000313" key="6">
    <source>
        <dbReference type="Proteomes" id="UP000248259"/>
    </source>
</evidence>
<comment type="caution">
    <text evidence="5">The sequence shown here is derived from an EMBL/GenBank/DDBJ whole genome shotgun (WGS) entry which is preliminary data.</text>
</comment>
<evidence type="ECO:0000256" key="3">
    <source>
        <dbReference type="SAM" id="SignalP"/>
    </source>
</evidence>
<keyword evidence="2 3" id="KW-0732">Signal</keyword>
<keyword evidence="6" id="KW-1185">Reference proteome</keyword>
<comment type="subcellular location">
    <subcellularLocation>
        <location evidence="1">Cell envelope</location>
    </subcellularLocation>
</comment>
<evidence type="ECO:0000256" key="1">
    <source>
        <dbReference type="ARBA" id="ARBA00004196"/>
    </source>
</evidence>
<accession>A0A323VDH6</accession>
<dbReference type="Gene3D" id="1.20.1420.20">
    <property type="entry name" value="M75 peptidase, HXXE motif"/>
    <property type="match status" value="1"/>
</dbReference>
<dbReference type="RefSeq" id="WP_110522659.1">
    <property type="nucleotide sequence ID" value="NZ_QKOE01000001.1"/>
</dbReference>
<sequence length="350" mass="37917">MKRPASRLTHYLITAATLIATTQFSHAQTVAPPIPDTTFALGWTEQAYLDRHQHLRAASAQMLGALHALCRRPDAPGLQQAQRHWTQAYLAWRTVDGAGAAPTVIARTGRMIDFRPARIRDVDQRIARSEGPDPNNVAVRGFGTLEYLLFGDGQASTLPRLQQGAACAYAVATARLIQADLDALDVGWQQQLERLGGDTDLPRRNLLAENIGLMLSGLDGALARLPKVKEARLEAWPDWRSGLTRAAIHSQLAGFADAWSGNLDGRKRHPHSLAALMLEQGHEDSVRQVDQALSSALSAADRLPAAITTNEADAARQAFIASVQALKTRVETQVAGQLGILLGFNDNDGD</sequence>
<dbReference type="Proteomes" id="UP000248259">
    <property type="component" value="Unassembled WGS sequence"/>
</dbReference>
<feature type="signal peptide" evidence="3">
    <location>
        <begin position="1"/>
        <end position="27"/>
    </location>
</feature>
<dbReference type="Pfam" id="PF09375">
    <property type="entry name" value="Peptidase_M75"/>
    <property type="match status" value="1"/>
</dbReference>
<dbReference type="EMBL" id="QKOE01000001">
    <property type="protein sequence ID" value="PZA18358.1"/>
    <property type="molecule type" value="Genomic_DNA"/>
</dbReference>
<gene>
    <name evidence="5" type="ORF">DNK49_02185</name>
</gene>
<protein>
    <recommendedName>
        <fullName evidence="4">Imelysin-like domain-containing protein</fullName>
    </recommendedName>
</protein>
<evidence type="ECO:0000259" key="4">
    <source>
        <dbReference type="Pfam" id="PF09375"/>
    </source>
</evidence>